<keyword evidence="2" id="KW-1185">Reference proteome</keyword>
<dbReference type="EMBL" id="JAUTDP010000002">
    <property type="protein sequence ID" value="KAK3401413.1"/>
    <property type="molecule type" value="Genomic_DNA"/>
</dbReference>
<reference evidence="1" key="1">
    <citation type="journal article" date="2023" name="Mol. Phylogenet. Evol.">
        <title>Genome-scale phylogeny and comparative genomics of the fungal order Sordariales.</title>
        <authorList>
            <person name="Hensen N."/>
            <person name="Bonometti L."/>
            <person name="Westerberg I."/>
            <person name="Brannstrom I.O."/>
            <person name="Guillou S."/>
            <person name="Cros-Aarteil S."/>
            <person name="Calhoun S."/>
            <person name="Haridas S."/>
            <person name="Kuo A."/>
            <person name="Mondo S."/>
            <person name="Pangilinan J."/>
            <person name="Riley R."/>
            <person name="LaButti K."/>
            <person name="Andreopoulos B."/>
            <person name="Lipzen A."/>
            <person name="Chen C."/>
            <person name="Yan M."/>
            <person name="Daum C."/>
            <person name="Ng V."/>
            <person name="Clum A."/>
            <person name="Steindorff A."/>
            <person name="Ohm R.A."/>
            <person name="Martin F."/>
            <person name="Silar P."/>
            <person name="Natvig D.O."/>
            <person name="Lalanne C."/>
            <person name="Gautier V."/>
            <person name="Ament-Velasquez S.L."/>
            <person name="Kruys A."/>
            <person name="Hutchinson M.I."/>
            <person name="Powell A.J."/>
            <person name="Barry K."/>
            <person name="Miller A.N."/>
            <person name="Grigoriev I.V."/>
            <person name="Debuchy R."/>
            <person name="Gladieux P."/>
            <person name="Hiltunen Thoren M."/>
            <person name="Johannesson H."/>
        </authorList>
    </citation>
    <scope>NUCLEOTIDE SEQUENCE</scope>
    <source>
        <strain evidence="1">FGSC 1904</strain>
    </source>
</reference>
<dbReference type="SUPFAM" id="SSF53098">
    <property type="entry name" value="Ribonuclease H-like"/>
    <property type="match status" value="1"/>
</dbReference>
<evidence type="ECO:0000313" key="2">
    <source>
        <dbReference type="Proteomes" id="UP001281003"/>
    </source>
</evidence>
<dbReference type="InterPro" id="IPR012337">
    <property type="entry name" value="RNaseH-like_sf"/>
</dbReference>
<protein>
    <recommendedName>
        <fullName evidence="3">RNase H type-1 domain-containing protein</fullName>
    </recommendedName>
</protein>
<dbReference type="AlphaFoldDB" id="A0AAE0PJZ4"/>
<dbReference type="GO" id="GO:0003676">
    <property type="term" value="F:nucleic acid binding"/>
    <property type="evidence" value="ECO:0007669"/>
    <property type="project" value="InterPro"/>
</dbReference>
<name>A0AAE0PJZ4_SORBR</name>
<dbReference type="Proteomes" id="UP001281003">
    <property type="component" value="Unassembled WGS sequence"/>
</dbReference>
<proteinExistence type="predicted"/>
<organism evidence="1 2">
    <name type="scientific">Sordaria brevicollis</name>
    <dbReference type="NCBI Taxonomy" id="83679"/>
    <lineage>
        <taxon>Eukaryota</taxon>
        <taxon>Fungi</taxon>
        <taxon>Dikarya</taxon>
        <taxon>Ascomycota</taxon>
        <taxon>Pezizomycotina</taxon>
        <taxon>Sordariomycetes</taxon>
        <taxon>Sordariomycetidae</taxon>
        <taxon>Sordariales</taxon>
        <taxon>Sordariaceae</taxon>
        <taxon>Sordaria</taxon>
    </lineage>
</organism>
<dbReference type="Gene3D" id="3.30.420.10">
    <property type="entry name" value="Ribonuclease H-like superfamily/Ribonuclease H"/>
    <property type="match status" value="1"/>
</dbReference>
<dbReference type="InterPro" id="IPR036397">
    <property type="entry name" value="RNaseH_sf"/>
</dbReference>
<gene>
    <name evidence="1" type="ORF">B0T20DRAFT_401705</name>
</gene>
<sequence>MGWFMPRMRDNMVGECLALAQALEVVRYYLGGGSDSSARDDTTSTTTRAVKVSILSDAYKVLEWIEGKIPQKPTHANAADFVRSKSLEMHGIPGFDVSIELYWVPGHLSVEGNDHADHTSWRARELQRNVFATDLVEKDDPGVGNDSPSWMPRAVHPMLEREYDPLEREAVSRAPVVFVPPRYPWDPSPHRLRHPGRVLTLSPADDLMIMLQLEEDRERWENHRRRDMADLNLIQMQLEEDFQLWEAQRRRQELINQQATQLQPEEETQ</sequence>
<reference evidence="1" key="2">
    <citation type="submission" date="2023-07" db="EMBL/GenBank/DDBJ databases">
        <authorList>
            <consortium name="Lawrence Berkeley National Laboratory"/>
            <person name="Haridas S."/>
            <person name="Hensen N."/>
            <person name="Bonometti L."/>
            <person name="Westerberg I."/>
            <person name="Brannstrom I.O."/>
            <person name="Guillou S."/>
            <person name="Cros-Aarteil S."/>
            <person name="Calhoun S."/>
            <person name="Kuo A."/>
            <person name="Mondo S."/>
            <person name="Pangilinan J."/>
            <person name="Riley R."/>
            <person name="LaButti K."/>
            <person name="Andreopoulos B."/>
            <person name="Lipzen A."/>
            <person name="Chen C."/>
            <person name="Yanf M."/>
            <person name="Daum C."/>
            <person name="Ng V."/>
            <person name="Clum A."/>
            <person name="Steindorff A."/>
            <person name="Ohm R."/>
            <person name="Martin F."/>
            <person name="Silar P."/>
            <person name="Natvig D."/>
            <person name="Lalanne C."/>
            <person name="Gautier V."/>
            <person name="Ament-velasquez S.L."/>
            <person name="Kruys A."/>
            <person name="Hutchinson M.I."/>
            <person name="Powell A.J."/>
            <person name="Barry K."/>
            <person name="Miller A.N."/>
            <person name="Grigoriev I.V."/>
            <person name="Debuchy R."/>
            <person name="Gladieux P."/>
            <person name="Thoren M.H."/>
            <person name="Johannesson H."/>
        </authorList>
    </citation>
    <scope>NUCLEOTIDE SEQUENCE</scope>
    <source>
        <strain evidence="1">FGSC 1904</strain>
    </source>
</reference>
<evidence type="ECO:0008006" key="3">
    <source>
        <dbReference type="Google" id="ProtNLM"/>
    </source>
</evidence>
<evidence type="ECO:0000313" key="1">
    <source>
        <dbReference type="EMBL" id="KAK3401413.1"/>
    </source>
</evidence>
<accession>A0AAE0PJZ4</accession>
<comment type="caution">
    <text evidence="1">The sequence shown here is derived from an EMBL/GenBank/DDBJ whole genome shotgun (WGS) entry which is preliminary data.</text>
</comment>